<accession>A0A0A9A8Y8</accession>
<name>A0A0A9A8Y8_ARUDO</name>
<dbReference type="AlphaFoldDB" id="A0A0A9A8Y8"/>
<reference evidence="1" key="2">
    <citation type="journal article" date="2015" name="Data Brief">
        <title>Shoot transcriptome of the giant reed, Arundo donax.</title>
        <authorList>
            <person name="Barrero R.A."/>
            <person name="Guerrero F.D."/>
            <person name="Moolhuijzen P."/>
            <person name="Goolsby J.A."/>
            <person name="Tidwell J."/>
            <person name="Bellgard S.E."/>
            <person name="Bellgard M.I."/>
        </authorList>
    </citation>
    <scope>NUCLEOTIDE SEQUENCE</scope>
    <source>
        <tissue evidence="1">Shoot tissue taken approximately 20 cm above the soil surface</tissue>
    </source>
</reference>
<sequence>MAGNGAGIRNGICTGWRHGKENMGLAWLAHAGRSQRRGALQKGSCRHAV</sequence>
<protein>
    <submittedName>
        <fullName evidence="1">Uncharacterized protein</fullName>
    </submittedName>
</protein>
<reference evidence="1" key="1">
    <citation type="submission" date="2014-09" db="EMBL/GenBank/DDBJ databases">
        <authorList>
            <person name="Magalhaes I.L.F."/>
            <person name="Oliveira U."/>
            <person name="Santos F.R."/>
            <person name="Vidigal T.H.D.A."/>
            <person name="Brescovit A.D."/>
            <person name="Santos A.J."/>
        </authorList>
    </citation>
    <scope>NUCLEOTIDE SEQUENCE</scope>
    <source>
        <tissue evidence="1">Shoot tissue taken approximately 20 cm above the soil surface</tissue>
    </source>
</reference>
<evidence type="ECO:0000313" key="1">
    <source>
        <dbReference type="EMBL" id="JAD47546.1"/>
    </source>
</evidence>
<proteinExistence type="predicted"/>
<organism evidence="1">
    <name type="scientific">Arundo donax</name>
    <name type="common">Giant reed</name>
    <name type="synonym">Donax arundinaceus</name>
    <dbReference type="NCBI Taxonomy" id="35708"/>
    <lineage>
        <taxon>Eukaryota</taxon>
        <taxon>Viridiplantae</taxon>
        <taxon>Streptophyta</taxon>
        <taxon>Embryophyta</taxon>
        <taxon>Tracheophyta</taxon>
        <taxon>Spermatophyta</taxon>
        <taxon>Magnoliopsida</taxon>
        <taxon>Liliopsida</taxon>
        <taxon>Poales</taxon>
        <taxon>Poaceae</taxon>
        <taxon>PACMAD clade</taxon>
        <taxon>Arundinoideae</taxon>
        <taxon>Arundineae</taxon>
        <taxon>Arundo</taxon>
    </lineage>
</organism>
<dbReference type="EMBL" id="GBRH01250349">
    <property type="protein sequence ID" value="JAD47546.1"/>
    <property type="molecule type" value="Transcribed_RNA"/>
</dbReference>